<dbReference type="GO" id="GO:0016788">
    <property type="term" value="F:hydrolase activity, acting on ester bonds"/>
    <property type="evidence" value="ECO:0007669"/>
    <property type="project" value="InterPro"/>
</dbReference>
<dbReference type="Gene3D" id="3.40.630.10">
    <property type="entry name" value="Zn peptidases"/>
    <property type="match status" value="1"/>
</dbReference>
<proteinExistence type="predicted"/>
<comment type="cofactor">
    <cofactor evidence="1">
        <name>Zn(2+)</name>
        <dbReference type="ChEBI" id="CHEBI:29105"/>
    </cofactor>
</comment>
<keyword evidence="2" id="KW-0479">Metal-binding</keyword>
<accession>A0AAJ4UVR6</accession>
<name>A0AAJ4UVR6_9EURY</name>
<dbReference type="Proteomes" id="UP000270581">
    <property type="component" value="Unassembled WGS sequence"/>
</dbReference>
<feature type="domain" description="Succinylglutamate desuccinylase/Aspartoacylase catalytic" evidence="5">
    <location>
        <begin position="45"/>
        <end position="224"/>
    </location>
</feature>
<evidence type="ECO:0000256" key="3">
    <source>
        <dbReference type="ARBA" id="ARBA00022801"/>
    </source>
</evidence>
<dbReference type="GO" id="GO:0046872">
    <property type="term" value="F:metal ion binding"/>
    <property type="evidence" value="ECO:0007669"/>
    <property type="project" value="UniProtKB-KW"/>
</dbReference>
<dbReference type="PANTHER" id="PTHR37326:SF1">
    <property type="entry name" value="BLL3975 PROTEIN"/>
    <property type="match status" value="1"/>
</dbReference>
<keyword evidence="4" id="KW-0862">Zinc</keyword>
<dbReference type="RefSeq" id="WP_075936180.1">
    <property type="nucleotide sequence ID" value="NZ_BDJH01000002.1"/>
</dbReference>
<dbReference type="Pfam" id="PF24827">
    <property type="entry name" value="AstE_AspA_cat"/>
    <property type="match status" value="1"/>
</dbReference>
<dbReference type="EMBL" id="RJJC01000001">
    <property type="protein sequence ID" value="RNJ26286.1"/>
    <property type="molecule type" value="Genomic_DNA"/>
</dbReference>
<dbReference type="PANTHER" id="PTHR37326">
    <property type="entry name" value="BLL3975 PROTEIN"/>
    <property type="match status" value="1"/>
</dbReference>
<dbReference type="AlphaFoldDB" id="A0AAJ4UVR6"/>
<evidence type="ECO:0000313" key="7">
    <source>
        <dbReference type="Proteomes" id="UP000270581"/>
    </source>
</evidence>
<evidence type="ECO:0000259" key="5">
    <source>
        <dbReference type="Pfam" id="PF24827"/>
    </source>
</evidence>
<comment type="caution">
    <text evidence="6">The sequence shown here is derived from an EMBL/GenBank/DDBJ whole genome shotgun (WGS) entry which is preliminary data.</text>
</comment>
<reference evidence="6 7" key="1">
    <citation type="submission" date="2018-11" db="EMBL/GenBank/DDBJ databases">
        <title>Genome sequences of Natronomonas sp. CBA1133.</title>
        <authorList>
            <person name="Roh S.W."/>
            <person name="Cha I.-T."/>
        </authorList>
    </citation>
    <scope>NUCLEOTIDE SEQUENCE [LARGE SCALE GENOMIC DNA]</scope>
    <source>
        <strain evidence="6 7">CBA1133</strain>
    </source>
</reference>
<sequence length="339" mass="36768">MADSFTYDGGSVAPGETQNLRYSVSETYLGDPVRIPVTVVNGERDGPTVVLSAAAHGDELNGIEVVREVAHEWDHADLVGTLVCLPVLNVQGFIAQQRYLPIHDRDLNRSFPGSPDSTSAKRIAHRIFQNFIAPCDLGIDFHTSTRGRTNAVHVRADMDDEGVSRVANAFASHVIIDSTGPSGALRREATAAGVPTVTVEMGEAHRFQRSLIDRALAGTLSVLNEFGARTDGVVSWPGWRTVIGDDDEKTWLRADVGGLVEMHHERSALVEAGERVCTITNPFKRESGAIRAPFTGLLVGVLENPLVYPGNPVCHLVELDEATRHAVEMHRSSRSEPQG</sequence>
<evidence type="ECO:0000256" key="4">
    <source>
        <dbReference type="ARBA" id="ARBA00022833"/>
    </source>
</evidence>
<evidence type="ECO:0000256" key="2">
    <source>
        <dbReference type="ARBA" id="ARBA00022723"/>
    </source>
</evidence>
<keyword evidence="7" id="KW-1185">Reference proteome</keyword>
<protein>
    <submittedName>
        <fullName evidence="6">Succinylglutamate desuccinylase/aspartoacylase family protein</fullName>
    </submittedName>
</protein>
<dbReference type="SUPFAM" id="SSF53187">
    <property type="entry name" value="Zn-dependent exopeptidases"/>
    <property type="match status" value="1"/>
</dbReference>
<dbReference type="PIRSF" id="PIRSF039012">
    <property type="entry name" value="ASP"/>
    <property type="match status" value="1"/>
</dbReference>
<dbReference type="InterPro" id="IPR053138">
    <property type="entry name" value="N-alpha-Ac-DABA_deacetylase"/>
</dbReference>
<evidence type="ECO:0000256" key="1">
    <source>
        <dbReference type="ARBA" id="ARBA00001947"/>
    </source>
</evidence>
<dbReference type="CDD" id="cd06251">
    <property type="entry name" value="M14_ASTE_ASPA-like"/>
    <property type="match status" value="1"/>
</dbReference>
<dbReference type="InterPro" id="IPR043795">
    <property type="entry name" value="N-alpha-Ac-DABA-like"/>
</dbReference>
<dbReference type="GO" id="GO:0016811">
    <property type="term" value="F:hydrolase activity, acting on carbon-nitrogen (but not peptide) bonds, in linear amides"/>
    <property type="evidence" value="ECO:0007669"/>
    <property type="project" value="InterPro"/>
</dbReference>
<gene>
    <name evidence="6" type="ORF">Nmn1133_06080</name>
</gene>
<keyword evidence="3" id="KW-0378">Hydrolase</keyword>
<evidence type="ECO:0000313" key="6">
    <source>
        <dbReference type="EMBL" id="RNJ26286.1"/>
    </source>
</evidence>
<dbReference type="InterPro" id="IPR055438">
    <property type="entry name" value="AstE_AspA_cat"/>
</dbReference>
<organism evidence="6 7">
    <name type="scientific">Halosegnis longus</name>
    <dbReference type="NCBI Taxonomy" id="2216012"/>
    <lineage>
        <taxon>Archaea</taxon>
        <taxon>Methanobacteriati</taxon>
        <taxon>Methanobacteriota</taxon>
        <taxon>Stenosarchaea group</taxon>
        <taxon>Halobacteria</taxon>
        <taxon>Halobacteriales</taxon>
        <taxon>Natronomonadaceae</taxon>
        <taxon>Halosegnis</taxon>
    </lineage>
</organism>